<accession>A0A6J4N479</accession>
<dbReference type="EMBL" id="CADCTY010001590">
    <property type="protein sequence ID" value="CAA9376993.1"/>
    <property type="molecule type" value="Genomic_DNA"/>
</dbReference>
<sequence length="40" mass="4687">MALPYSNSYRHKGQDIRFQSVAALLQSKHAMLRGWVRTRL</sequence>
<proteinExistence type="predicted"/>
<evidence type="ECO:0000313" key="1">
    <source>
        <dbReference type="EMBL" id="CAA9376993.1"/>
    </source>
</evidence>
<name>A0A6J4N479_9CYAN</name>
<protein>
    <submittedName>
        <fullName evidence="1">Uncharacterized protein</fullName>
    </submittedName>
</protein>
<dbReference type="AlphaFoldDB" id="A0A6J4N479"/>
<reference evidence="1" key="1">
    <citation type="submission" date="2020-02" db="EMBL/GenBank/DDBJ databases">
        <authorList>
            <person name="Meier V. D."/>
        </authorList>
    </citation>
    <scope>NUCLEOTIDE SEQUENCE</scope>
    <source>
        <strain evidence="1">AVDCRST_MAG94</strain>
    </source>
</reference>
<organism evidence="1">
    <name type="scientific">uncultured Leptolyngbya sp</name>
    <dbReference type="NCBI Taxonomy" id="332963"/>
    <lineage>
        <taxon>Bacteria</taxon>
        <taxon>Bacillati</taxon>
        <taxon>Cyanobacteriota</taxon>
        <taxon>Cyanophyceae</taxon>
        <taxon>Leptolyngbyales</taxon>
        <taxon>Leptolyngbyaceae</taxon>
        <taxon>Leptolyngbya group</taxon>
        <taxon>Leptolyngbya</taxon>
        <taxon>environmental samples</taxon>
    </lineage>
</organism>
<gene>
    <name evidence="1" type="ORF">AVDCRST_MAG94-4616</name>
</gene>